<evidence type="ECO:0000313" key="2">
    <source>
        <dbReference type="EMBL" id="NEN05541.1"/>
    </source>
</evidence>
<sequence>MRGKLLFVAGAAVGYVLGARAGRKRYEQIKSAATKVWETPGIQKQVNAVEDYAAARFGELPGALFEGTKKVVTQVVNRAQAAQKQNAANRAPSAPPAPTRSYTSSVTIAAPPDEETANAPVTPPSAAASKPAASGGGAKKRKSTASDDIDEADDAGA</sequence>
<evidence type="ECO:0000313" key="3">
    <source>
        <dbReference type="Proteomes" id="UP000474967"/>
    </source>
</evidence>
<name>A0A6L9XVT1_9MICO</name>
<proteinExistence type="predicted"/>
<evidence type="ECO:0000256" key="1">
    <source>
        <dbReference type="SAM" id="MobiDB-lite"/>
    </source>
</evidence>
<gene>
    <name evidence="2" type="ORF">G3T36_06615</name>
</gene>
<feature type="compositionally biased region" description="Low complexity" evidence="1">
    <location>
        <begin position="117"/>
        <end position="133"/>
    </location>
</feature>
<accession>A0A6L9XVT1</accession>
<comment type="caution">
    <text evidence="2">The sequence shown here is derived from an EMBL/GenBank/DDBJ whole genome shotgun (WGS) entry which is preliminary data.</text>
</comment>
<organism evidence="2 3">
    <name type="scientific">Leifsonia tongyongensis</name>
    <dbReference type="NCBI Taxonomy" id="1268043"/>
    <lineage>
        <taxon>Bacteria</taxon>
        <taxon>Bacillati</taxon>
        <taxon>Actinomycetota</taxon>
        <taxon>Actinomycetes</taxon>
        <taxon>Micrococcales</taxon>
        <taxon>Microbacteriaceae</taxon>
        <taxon>Leifsonia</taxon>
    </lineage>
</organism>
<dbReference type="EMBL" id="JAAGWY010000001">
    <property type="protein sequence ID" value="NEN05541.1"/>
    <property type="molecule type" value="Genomic_DNA"/>
</dbReference>
<dbReference type="RefSeq" id="WP_163287393.1">
    <property type="nucleotide sequence ID" value="NZ_JAAGWY010000001.1"/>
</dbReference>
<reference evidence="2 3" key="1">
    <citation type="journal article" date="2014" name="J. Microbiol.">
        <title>Diaminobutyricibacter tongyongensis gen. nov., sp. nov. and Homoserinibacter gongjuensis gen. nov., sp. nov. belong to the family Microbacteriaceae.</title>
        <authorList>
            <person name="Kim S.J."/>
            <person name="Ahn J.H."/>
            <person name="Weon H.Y."/>
            <person name="Hamada M."/>
            <person name="Suzuki K."/>
            <person name="Kwon S.W."/>
        </authorList>
    </citation>
    <scope>NUCLEOTIDE SEQUENCE [LARGE SCALE GENOMIC DNA]</scope>
    <source>
        <strain evidence="2 3">NBRC 108724</strain>
    </source>
</reference>
<protein>
    <recommendedName>
        <fullName evidence="4">YtxH domain-containing protein</fullName>
    </recommendedName>
</protein>
<feature type="region of interest" description="Disordered" evidence="1">
    <location>
        <begin position="81"/>
        <end position="157"/>
    </location>
</feature>
<dbReference type="AlphaFoldDB" id="A0A6L9XVT1"/>
<dbReference type="Proteomes" id="UP000474967">
    <property type="component" value="Unassembled WGS sequence"/>
</dbReference>
<feature type="compositionally biased region" description="Acidic residues" evidence="1">
    <location>
        <begin position="147"/>
        <end position="157"/>
    </location>
</feature>
<feature type="compositionally biased region" description="Low complexity" evidence="1">
    <location>
        <begin position="81"/>
        <end position="92"/>
    </location>
</feature>
<evidence type="ECO:0008006" key="4">
    <source>
        <dbReference type="Google" id="ProtNLM"/>
    </source>
</evidence>
<keyword evidence="3" id="KW-1185">Reference proteome</keyword>